<dbReference type="GO" id="GO:0005524">
    <property type="term" value="F:ATP binding"/>
    <property type="evidence" value="ECO:0007669"/>
    <property type="project" value="UniProtKB-UniRule"/>
</dbReference>
<evidence type="ECO:0000256" key="7">
    <source>
        <dbReference type="PROSITE-ProRule" id="PRU00782"/>
    </source>
</evidence>
<dbReference type="Gene3D" id="3.40.850.10">
    <property type="entry name" value="Kinesin motor domain"/>
    <property type="match status" value="1"/>
</dbReference>
<comment type="caution">
    <text evidence="10">The sequence shown here is derived from an EMBL/GenBank/DDBJ whole genome shotgun (WGS) entry which is preliminary data.</text>
</comment>
<dbReference type="InterPro" id="IPR001609">
    <property type="entry name" value="Myosin_head_motor_dom-like"/>
</dbReference>
<feature type="repeat" description="ANK" evidence="6">
    <location>
        <begin position="1576"/>
        <end position="1608"/>
    </location>
</feature>
<dbReference type="Gene3D" id="1.10.10.820">
    <property type="match status" value="1"/>
</dbReference>
<dbReference type="EMBL" id="JAQMWT010000319">
    <property type="protein sequence ID" value="KAJ8604963.1"/>
    <property type="molecule type" value="Genomic_DNA"/>
</dbReference>
<dbReference type="Gene3D" id="1.25.40.20">
    <property type="entry name" value="Ankyrin repeat-containing domain"/>
    <property type="match status" value="1"/>
</dbReference>
<dbReference type="GO" id="GO:0016020">
    <property type="term" value="C:membrane"/>
    <property type="evidence" value="ECO:0007669"/>
    <property type="project" value="TreeGrafter"/>
</dbReference>
<evidence type="ECO:0000256" key="4">
    <source>
        <dbReference type="ARBA" id="ARBA00023175"/>
    </source>
</evidence>
<dbReference type="GO" id="GO:0000146">
    <property type="term" value="F:microfilament motor activity"/>
    <property type="evidence" value="ECO:0007669"/>
    <property type="project" value="TreeGrafter"/>
</dbReference>
<keyword evidence="6" id="KW-0040">ANK repeat</keyword>
<dbReference type="PANTHER" id="PTHR13140">
    <property type="entry name" value="MYOSIN"/>
    <property type="match status" value="1"/>
</dbReference>
<evidence type="ECO:0000256" key="8">
    <source>
        <dbReference type="SAM" id="MobiDB-lite"/>
    </source>
</evidence>
<dbReference type="Pfam" id="PF12796">
    <property type="entry name" value="Ank_2"/>
    <property type="match status" value="1"/>
</dbReference>
<dbReference type="PRINTS" id="PR00193">
    <property type="entry name" value="MYOSINHEAVY"/>
</dbReference>
<gene>
    <name evidence="10" type="ORF">CTAYLR_006891</name>
</gene>
<accession>A0AAD7XQB9</accession>
<dbReference type="Proteomes" id="UP001230188">
    <property type="component" value="Unassembled WGS sequence"/>
</dbReference>
<protein>
    <recommendedName>
        <fullName evidence="9">Myosin motor domain-containing protein</fullName>
    </recommendedName>
</protein>
<feature type="region of interest" description="Actin-binding" evidence="7">
    <location>
        <begin position="649"/>
        <end position="671"/>
    </location>
</feature>
<reference evidence="10" key="1">
    <citation type="submission" date="2023-01" db="EMBL/GenBank/DDBJ databases">
        <title>Metagenome sequencing of chrysophaentin producing Chrysophaeum taylorii.</title>
        <authorList>
            <person name="Davison J."/>
            <person name="Bewley C."/>
        </authorList>
    </citation>
    <scope>NUCLEOTIDE SEQUENCE</scope>
    <source>
        <strain evidence="10">NIES-1699</strain>
    </source>
</reference>
<dbReference type="GO" id="GO:0005737">
    <property type="term" value="C:cytoplasm"/>
    <property type="evidence" value="ECO:0007669"/>
    <property type="project" value="TreeGrafter"/>
</dbReference>
<dbReference type="PROSITE" id="PS50088">
    <property type="entry name" value="ANK_REPEAT"/>
    <property type="match status" value="2"/>
</dbReference>
<organism evidence="10 11">
    <name type="scientific">Chrysophaeum taylorii</name>
    <dbReference type="NCBI Taxonomy" id="2483200"/>
    <lineage>
        <taxon>Eukaryota</taxon>
        <taxon>Sar</taxon>
        <taxon>Stramenopiles</taxon>
        <taxon>Ochrophyta</taxon>
        <taxon>Pelagophyceae</taxon>
        <taxon>Pelagomonadales</taxon>
        <taxon>Pelagomonadaceae</taxon>
        <taxon>Chrysophaeum</taxon>
    </lineage>
</organism>
<feature type="region of interest" description="Disordered" evidence="8">
    <location>
        <begin position="402"/>
        <end position="442"/>
    </location>
</feature>
<feature type="compositionally biased region" description="Pro residues" evidence="8">
    <location>
        <begin position="966"/>
        <end position="976"/>
    </location>
</feature>
<evidence type="ECO:0000313" key="11">
    <source>
        <dbReference type="Proteomes" id="UP001230188"/>
    </source>
</evidence>
<sequence length="1657" mass="178272">MSGWGDGEAVLVADEAEGWVSGVVTKCEGIGLQAELRIRVGADDSTKTKMVVAKGGEVERLEGLRDADDLASLDSLTEGALLEGLRRRYARDEIYTSIGGIVIAVNPFRELEIMYGEEAMAGAASSSKPHPYVLAEAAARGLCRDRRCQSVLISGESGAGKTETVKHALRYLAFRSSQGRGGVDELLLKTNPILEAFANAKTLRNDNSSRFGKYVRVYVEPTTGRVSSASIASYLLEKVRVVAQLEGERNFHVFYQHVRAARRDPKSYATLANGGVVNVAGVDDARVWTNETAPALRFVGVGDEEAVTRVLEATLALGQLEFEPLEIAGQDDGSRVVFPDDAAAALGVRAEALAEALTTRQVGSARATNSVDAAKRGRDALAKALYERLFEWLVSRLNKAMAAPDGSSNSAWSSRPSVDQDDDGDDDDEKKKKNGAAAAASSSSSRDDQQLFVGLLDIFGFECFEHNSLEQLLINYANERLQAHFNAVVFANEAREYEAEGVPVAAVAFVDNSAVVETIETCVVGPLEDECALRSGGDSGLPVKFAAVRAKKQQAPANVLSTDGAKFTIRHFAGAVTYAVEGFVAKNRDALPEGLALLAASSSSFSMIAGLLGGGAARRVDDSKASGARRGRRAAQRKLGVARSFGASLKALAATIEATDPHFVRCVKPNGKQAPCHFRGAKVLEQLRYMGVLEIVEARRRGYARRYDHAAFRRRFYATILADKAKPDAEPQAVADALREAIGAADADAAATIAVGKTKTFVRAEAHEALEAGRDAALRSSALAALAQAALVGADALEEALRLAAGELRLRGPQIDSAREKLADLRVDELALKAEKALDEVHPGLGVDQLARVLDAVSDVLHRLPSDAEAAESLADRADALRRRIAALDACSRAEAQATRALASPTSTRDLEEVSAALEACLFELDKPVYDAAPEAHAATAVLQLVNEHLEAAKEAVVPQKKEEPTPPPPPPPPLPQMASIPEDDRPRARTQMSVDADLARRLQSEWEAEDLAVPASTKKPTSSSSSWLDERERGMAQEFFLRFTREIAEVVSHSDLERHDRLAAGVCVVKVKGNAQAADWKLLRLTTNHKLAWQPLATPTSKTSSSIRRVVSKVRSDGASGIRVDAILRVAIGPEKPKSSFVDAAHLNAERAGLGIPSRWFYLTISTKDRDYVFGFPRASSSPGVVDDGYLELLYWATSVERLADAYRRHARTFGDGCLARAQRVFAAEMRHQEDPSPLSRLCPALRPLAHVVATTFERHPKAREAGLGAPFGTRASARFATHASWLCAAILDPPPPASYATVVVLRAEESSSSDFVAGEAALAPNGRAKRPNRHLPTVEAAVAYAVANDLVPADDRAPLNARTSRRLVPTRDPNQPRVASQRRLAATRQLPPDPTPVHLFAACAKLDPDLVEALVLRCRLRVDGRYRPPPSQRDANPNAPCWPSWKSVAGDSLAFMEPERDMTPLCFVVTWCDVLGEVAVERVVRRLLLLRADPALDDGHPAVKFPPTASAIANGSVLIVRTLLHSGADPDGRTSDGRTLLHVLCLVNSQPQRRPLLEALVNAGADVDAVVPSTGDTALHLAAKDGLLDVVLGLVEFQANTLLANASGLTPADAALFELQTLDDPNHEDLPVPPEEEEDLDKRKDNIKHCFDLLS</sequence>
<feature type="binding site" evidence="7">
    <location>
        <begin position="155"/>
        <end position="162"/>
    </location>
    <ligand>
        <name>ATP</name>
        <dbReference type="ChEBI" id="CHEBI:30616"/>
    </ligand>
</feature>
<dbReference type="Gene3D" id="6.20.240.20">
    <property type="match status" value="1"/>
</dbReference>
<dbReference type="SMART" id="SM00248">
    <property type="entry name" value="ANK"/>
    <property type="match status" value="4"/>
</dbReference>
<evidence type="ECO:0000256" key="2">
    <source>
        <dbReference type="ARBA" id="ARBA00022840"/>
    </source>
</evidence>
<dbReference type="InterPro" id="IPR002110">
    <property type="entry name" value="Ankyrin_rpt"/>
</dbReference>
<dbReference type="SUPFAM" id="SSF48403">
    <property type="entry name" value="Ankyrin repeat"/>
    <property type="match status" value="1"/>
</dbReference>
<comment type="similarity">
    <text evidence="7">Belongs to the TRAFAC class myosin-kinesin ATPase superfamily. Myosin family.</text>
</comment>
<keyword evidence="1 7" id="KW-0547">Nucleotide-binding</keyword>
<dbReference type="GO" id="GO:0051015">
    <property type="term" value="F:actin filament binding"/>
    <property type="evidence" value="ECO:0007669"/>
    <property type="project" value="TreeGrafter"/>
</dbReference>
<feature type="compositionally biased region" description="Basic and acidic residues" evidence="8">
    <location>
        <begin position="956"/>
        <end position="965"/>
    </location>
</feature>
<dbReference type="Pfam" id="PF00063">
    <property type="entry name" value="Myosin_head"/>
    <property type="match status" value="2"/>
</dbReference>
<dbReference type="PROSITE" id="PS51456">
    <property type="entry name" value="MYOSIN_MOTOR"/>
    <property type="match status" value="1"/>
</dbReference>
<feature type="compositionally biased region" description="Polar residues" evidence="8">
    <location>
        <begin position="406"/>
        <end position="417"/>
    </location>
</feature>
<feature type="region of interest" description="Disordered" evidence="8">
    <location>
        <begin position="1010"/>
        <end position="1030"/>
    </location>
</feature>
<feature type="compositionally biased region" description="Low complexity" evidence="8">
    <location>
        <begin position="1017"/>
        <end position="1027"/>
    </location>
</feature>
<dbReference type="SMART" id="SM00242">
    <property type="entry name" value="MYSc"/>
    <property type="match status" value="1"/>
</dbReference>
<dbReference type="InterPro" id="IPR027417">
    <property type="entry name" value="P-loop_NTPase"/>
</dbReference>
<name>A0AAD7XQB9_9STRA</name>
<dbReference type="GO" id="GO:0016459">
    <property type="term" value="C:myosin complex"/>
    <property type="evidence" value="ECO:0007669"/>
    <property type="project" value="UniProtKB-KW"/>
</dbReference>
<evidence type="ECO:0000256" key="6">
    <source>
        <dbReference type="PROSITE-ProRule" id="PRU00023"/>
    </source>
</evidence>
<keyword evidence="3 7" id="KW-0518">Myosin</keyword>
<dbReference type="GO" id="GO:0007015">
    <property type="term" value="P:actin filament organization"/>
    <property type="evidence" value="ECO:0007669"/>
    <property type="project" value="TreeGrafter"/>
</dbReference>
<evidence type="ECO:0000256" key="3">
    <source>
        <dbReference type="ARBA" id="ARBA00023123"/>
    </source>
</evidence>
<dbReference type="InterPro" id="IPR036961">
    <property type="entry name" value="Kinesin_motor_dom_sf"/>
</dbReference>
<dbReference type="PANTHER" id="PTHR13140:SF845">
    <property type="entry name" value="MYOSIN-LIKE PROTEIN"/>
    <property type="match status" value="1"/>
</dbReference>
<dbReference type="Gene3D" id="1.20.120.720">
    <property type="entry name" value="Myosin VI head, motor domain, U50 subdomain"/>
    <property type="match status" value="1"/>
</dbReference>
<dbReference type="SUPFAM" id="SSF52540">
    <property type="entry name" value="P-loop containing nucleoside triphosphate hydrolases"/>
    <property type="match status" value="1"/>
</dbReference>
<keyword evidence="5 7" id="KW-0009">Actin-binding</keyword>
<keyword evidence="4 7" id="KW-0505">Motor protein</keyword>
<dbReference type="InterPro" id="IPR036770">
    <property type="entry name" value="Ankyrin_rpt-contain_sf"/>
</dbReference>
<proteinExistence type="inferred from homology"/>
<dbReference type="Gene3D" id="1.20.58.530">
    <property type="match status" value="1"/>
</dbReference>
<feature type="domain" description="Myosin motor" evidence="9">
    <location>
        <begin position="65"/>
        <end position="775"/>
    </location>
</feature>
<evidence type="ECO:0000259" key="9">
    <source>
        <dbReference type="PROSITE" id="PS51456"/>
    </source>
</evidence>
<evidence type="ECO:0000256" key="5">
    <source>
        <dbReference type="ARBA" id="ARBA00023203"/>
    </source>
</evidence>
<keyword evidence="2 7" id="KW-0067">ATP-binding</keyword>
<feature type="region of interest" description="Disordered" evidence="8">
    <location>
        <begin position="1625"/>
        <end position="1646"/>
    </location>
</feature>
<dbReference type="PROSITE" id="PS50297">
    <property type="entry name" value="ANK_REP_REGION"/>
    <property type="match status" value="1"/>
</dbReference>
<feature type="region of interest" description="Disordered" evidence="8">
    <location>
        <begin position="956"/>
        <end position="992"/>
    </location>
</feature>
<evidence type="ECO:0000256" key="1">
    <source>
        <dbReference type="ARBA" id="ARBA00022741"/>
    </source>
</evidence>
<keyword evidence="11" id="KW-1185">Reference proteome</keyword>
<evidence type="ECO:0000313" key="10">
    <source>
        <dbReference type="EMBL" id="KAJ8604963.1"/>
    </source>
</evidence>
<feature type="repeat" description="ANK" evidence="6">
    <location>
        <begin position="1538"/>
        <end position="1574"/>
    </location>
</feature>
<feature type="compositionally biased region" description="Acidic residues" evidence="8">
    <location>
        <begin position="419"/>
        <end position="428"/>
    </location>
</feature>
<dbReference type="CDD" id="cd00124">
    <property type="entry name" value="MYSc"/>
    <property type="match status" value="1"/>
</dbReference>